<proteinExistence type="predicted"/>
<reference evidence="2" key="1">
    <citation type="submission" date="2016-05" db="EMBL/GenBank/DDBJ databases">
        <authorList>
            <person name="Lavstsen T."/>
            <person name="Jespersen J.S."/>
        </authorList>
    </citation>
    <scope>NUCLEOTIDE SEQUENCE</scope>
    <source>
        <tissue evidence="2">Brain</tissue>
    </source>
</reference>
<protein>
    <submittedName>
        <fullName evidence="2">ADAM metallopeptidase with thrombospondin type 1 motif, 8</fullName>
    </submittedName>
</protein>
<gene>
    <name evidence="2" type="primary">ADAMTS15</name>
</gene>
<evidence type="ECO:0000313" key="2">
    <source>
        <dbReference type="EMBL" id="SBR26920.1"/>
    </source>
</evidence>
<organism evidence="2">
    <name type="scientific">Nothobranchius kuhntae</name>
    <name type="common">Beira killifish</name>
    <dbReference type="NCBI Taxonomy" id="321403"/>
    <lineage>
        <taxon>Eukaryota</taxon>
        <taxon>Metazoa</taxon>
        <taxon>Chordata</taxon>
        <taxon>Craniata</taxon>
        <taxon>Vertebrata</taxon>
        <taxon>Euteleostomi</taxon>
        <taxon>Actinopterygii</taxon>
        <taxon>Neopterygii</taxon>
        <taxon>Teleostei</taxon>
        <taxon>Neoteleostei</taxon>
        <taxon>Acanthomorphata</taxon>
        <taxon>Ovalentaria</taxon>
        <taxon>Atherinomorphae</taxon>
        <taxon>Cyprinodontiformes</taxon>
        <taxon>Nothobranchiidae</taxon>
        <taxon>Nothobranchius</taxon>
    </lineage>
</organism>
<reference evidence="2" key="2">
    <citation type="submission" date="2016-06" db="EMBL/GenBank/DDBJ databases">
        <title>The genome of a short-lived fish provides insights into sex chromosome evolution and the genetic control of aging.</title>
        <authorList>
            <person name="Reichwald K."/>
            <person name="Felder M."/>
            <person name="Petzold A."/>
            <person name="Koch P."/>
            <person name="Groth M."/>
            <person name="Platzer M."/>
        </authorList>
    </citation>
    <scope>NUCLEOTIDE SEQUENCE</scope>
    <source>
        <tissue evidence="2">Brain</tissue>
    </source>
</reference>
<evidence type="ECO:0000256" key="1">
    <source>
        <dbReference type="SAM" id="MobiDB-lite"/>
    </source>
</evidence>
<feature type="non-terminal residue" evidence="2">
    <location>
        <position position="1"/>
    </location>
</feature>
<name>A0A1A8K3G8_NOTKU</name>
<dbReference type="AlphaFoldDB" id="A0A1A8K3G8"/>
<feature type="region of interest" description="Disordered" evidence="1">
    <location>
        <begin position="1"/>
        <end position="33"/>
    </location>
</feature>
<dbReference type="EMBL" id="HAEE01006900">
    <property type="protein sequence ID" value="SBR26920.1"/>
    <property type="molecule type" value="Transcribed_RNA"/>
</dbReference>
<sequence>REPVHCRALANQPRNKKKCLKGNTEMPQKNKQF</sequence>
<accession>A0A1A8K3G8</accession>